<proteinExistence type="predicted"/>
<dbReference type="Pfam" id="PF19950">
    <property type="entry name" value="DUF6412"/>
    <property type="match status" value="1"/>
</dbReference>
<accession>A0A345Y0M8</accession>
<dbReference type="AlphaFoldDB" id="A0A345Y0M8"/>
<evidence type="ECO:0000313" key="4">
    <source>
        <dbReference type="Proteomes" id="UP000254425"/>
    </source>
</evidence>
<reference evidence="3 4" key="1">
    <citation type="submission" date="2018-07" db="EMBL/GenBank/DDBJ databases">
        <title>Draft genome of the type strain Streptomyces armeniacus ATCC 15676.</title>
        <authorList>
            <person name="Labana P."/>
            <person name="Gosse J.T."/>
            <person name="Boddy C.N."/>
        </authorList>
    </citation>
    <scope>NUCLEOTIDE SEQUENCE [LARGE SCALE GENOMIC DNA]</scope>
    <source>
        <strain evidence="3 4">ATCC 15676</strain>
    </source>
</reference>
<protein>
    <submittedName>
        <fullName evidence="3">Uncharacterized protein</fullName>
    </submittedName>
</protein>
<sequence>MRAAAASAASGARTASGRFGAVHAVLTGLLLLCAEFLLGQTGLAAPLALATATAATAALALTLTVCALTARTGLVRSAPPGRIRTALRDRQLRTAFMPQRDPDAAGRPRPRAPGRPIRTAA</sequence>
<organism evidence="3 4">
    <name type="scientific">Streptomyces armeniacus</name>
    <dbReference type="NCBI Taxonomy" id="83291"/>
    <lineage>
        <taxon>Bacteria</taxon>
        <taxon>Bacillati</taxon>
        <taxon>Actinomycetota</taxon>
        <taxon>Actinomycetes</taxon>
        <taxon>Kitasatosporales</taxon>
        <taxon>Streptomycetaceae</taxon>
        <taxon>Streptomyces</taxon>
    </lineage>
</organism>
<gene>
    <name evidence="3" type="ORF">DVA86_18350</name>
</gene>
<evidence type="ECO:0000256" key="2">
    <source>
        <dbReference type="SAM" id="Phobius"/>
    </source>
</evidence>
<evidence type="ECO:0000313" key="3">
    <source>
        <dbReference type="EMBL" id="AXK37444.1"/>
    </source>
</evidence>
<evidence type="ECO:0000256" key="1">
    <source>
        <dbReference type="SAM" id="MobiDB-lite"/>
    </source>
</evidence>
<keyword evidence="2" id="KW-0812">Transmembrane</keyword>
<feature type="region of interest" description="Disordered" evidence="1">
    <location>
        <begin position="95"/>
        <end position="121"/>
    </location>
</feature>
<dbReference type="Proteomes" id="UP000254425">
    <property type="component" value="Chromosome"/>
</dbReference>
<feature type="transmembrane region" description="Helical" evidence="2">
    <location>
        <begin position="44"/>
        <end position="68"/>
    </location>
</feature>
<keyword evidence="4" id="KW-1185">Reference proteome</keyword>
<dbReference type="EMBL" id="CP031320">
    <property type="protein sequence ID" value="AXK37444.1"/>
    <property type="molecule type" value="Genomic_DNA"/>
</dbReference>
<dbReference type="InterPro" id="IPR045635">
    <property type="entry name" value="DUF6412"/>
</dbReference>
<dbReference type="KEGG" id="sarm:DVA86_18350"/>
<keyword evidence="2" id="KW-0472">Membrane</keyword>
<keyword evidence="2" id="KW-1133">Transmembrane helix</keyword>
<feature type="transmembrane region" description="Helical" evidence="2">
    <location>
        <begin position="21"/>
        <end position="38"/>
    </location>
</feature>
<name>A0A345Y0M8_9ACTN</name>